<evidence type="ECO:0000313" key="6">
    <source>
        <dbReference type="Proteomes" id="UP000009888"/>
    </source>
</evidence>
<evidence type="ECO:0000313" key="5">
    <source>
        <dbReference type="EMBL" id="EKU95693.1"/>
    </source>
</evidence>
<dbReference type="InterPro" id="IPR029051">
    <property type="entry name" value="DUF4352"/>
</dbReference>
<feature type="region of interest" description="Disordered" evidence="2">
    <location>
        <begin position="1"/>
        <end position="29"/>
    </location>
</feature>
<dbReference type="AlphaFoldDB" id="K9EG86"/>
<dbReference type="RefSeq" id="WP_007000697.1">
    <property type="nucleotide sequence ID" value="NZ_JH992955.1"/>
</dbReference>
<sequence length="228" mass="23710">MSEQTNSHAPFEPAGQPSEQPSSQPQKKKSWFARHKILTAVLAVVVIGIIGAIAGGGGSNGKSGSTSTSQSGQAPAAGQSADQQSGQAGEEAPAEQKKEAAAGIGQPVAVGDLEVTAKSVETGVTQVGTPGFGKKPQGQYVLIHVSIKNNGNEAESFSETNQKLIDDQGREHSTSGDWAYIEDNILYKDINPGNTLEGTMLYDIPADATPTTLQVASGWTHKAEISLR</sequence>
<organism evidence="5 6">
    <name type="scientific">Actinobaculum massiliense ACS-171-V-Col2</name>
    <dbReference type="NCBI Taxonomy" id="883066"/>
    <lineage>
        <taxon>Bacteria</taxon>
        <taxon>Bacillati</taxon>
        <taxon>Actinomycetota</taxon>
        <taxon>Actinomycetes</taxon>
        <taxon>Actinomycetales</taxon>
        <taxon>Actinomycetaceae</taxon>
        <taxon>Actinobaculum</taxon>
    </lineage>
</organism>
<dbReference type="Gene3D" id="2.60.40.1240">
    <property type="match status" value="1"/>
</dbReference>
<comment type="caution">
    <text evidence="5">The sequence shown here is derived from an EMBL/GenBank/DDBJ whole genome shotgun (WGS) entry which is preliminary data.</text>
</comment>
<evidence type="ECO:0000256" key="3">
    <source>
        <dbReference type="SAM" id="Phobius"/>
    </source>
</evidence>
<evidence type="ECO:0000259" key="4">
    <source>
        <dbReference type="Pfam" id="PF11611"/>
    </source>
</evidence>
<keyword evidence="3" id="KW-0812">Transmembrane</keyword>
<feature type="domain" description="DUF4352" evidence="4">
    <location>
        <begin position="103"/>
        <end position="218"/>
    </location>
</feature>
<gene>
    <name evidence="5" type="ORF">HMPREF9233_00480</name>
</gene>
<evidence type="ECO:0000256" key="1">
    <source>
        <dbReference type="ARBA" id="ARBA00022729"/>
    </source>
</evidence>
<dbReference type="EMBL" id="AGWL01000002">
    <property type="protein sequence ID" value="EKU95693.1"/>
    <property type="molecule type" value="Genomic_DNA"/>
</dbReference>
<dbReference type="Proteomes" id="UP000009888">
    <property type="component" value="Unassembled WGS sequence"/>
</dbReference>
<dbReference type="STRING" id="202789.GCA_001457435_01654"/>
<evidence type="ECO:0000256" key="2">
    <source>
        <dbReference type="SAM" id="MobiDB-lite"/>
    </source>
</evidence>
<dbReference type="Pfam" id="PF11611">
    <property type="entry name" value="DUF4352"/>
    <property type="match status" value="1"/>
</dbReference>
<accession>K9EG86</accession>
<reference evidence="5 6" key="1">
    <citation type="submission" date="2012-09" db="EMBL/GenBank/DDBJ databases">
        <title>The Genome Sequence of Actinobaculum massiliae ACS-171-V-COL2.</title>
        <authorList>
            <consortium name="The Broad Institute Genome Sequencing Platform"/>
            <person name="Earl A."/>
            <person name="Ward D."/>
            <person name="Feldgarden M."/>
            <person name="Gevers D."/>
            <person name="Saerens B."/>
            <person name="Vaneechoutte M."/>
            <person name="Walker B."/>
            <person name="Young S.K."/>
            <person name="Zeng Q."/>
            <person name="Gargeya S."/>
            <person name="Fitzgerald M."/>
            <person name="Haas B."/>
            <person name="Abouelleil A."/>
            <person name="Alvarado L."/>
            <person name="Arachchi H.M."/>
            <person name="Berlin A."/>
            <person name="Chapman S.B."/>
            <person name="Goldberg J."/>
            <person name="Griggs A."/>
            <person name="Gujja S."/>
            <person name="Hansen M."/>
            <person name="Howarth C."/>
            <person name="Imamovic A."/>
            <person name="Larimer J."/>
            <person name="McCowen C."/>
            <person name="Montmayeur A."/>
            <person name="Murphy C."/>
            <person name="Neiman D."/>
            <person name="Pearson M."/>
            <person name="Priest M."/>
            <person name="Roberts A."/>
            <person name="Saif S."/>
            <person name="Shea T."/>
            <person name="Sisk P."/>
            <person name="Sykes S."/>
            <person name="Wortman J."/>
            <person name="Nusbaum C."/>
            <person name="Birren B."/>
        </authorList>
    </citation>
    <scope>NUCLEOTIDE SEQUENCE [LARGE SCALE GENOMIC DNA]</scope>
    <source>
        <strain evidence="6">ACS-171-V-Col2</strain>
    </source>
</reference>
<protein>
    <recommendedName>
        <fullName evidence="4">DUF4352 domain-containing protein</fullName>
    </recommendedName>
</protein>
<name>K9EG86_9ACTO</name>
<keyword evidence="6" id="KW-1185">Reference proteome</keyword>
<dbReference type="InterPro" id="IPR029050">
    <property type="entry name" value="Immunoprotect_excell_Ig-like"/>
</dbReference>
<keyword evidence="3" id="KW-1133">Transmembrane helix</keyword>
<proteinExistence type="predicted"/>
<feature type="compositionally biased region" description="Low complexity" evidence="2">
    <location>
        <begin position="62"/>
        <end position="91"/>
    </location>
</feature>
<dbReference type="PATRIC" id="fig|883066.3.peg.501"/>
<feature type="transmembrane region" description="Helical" evidence="3">
    <location>
        <begin position="37"/>
        <end position="57"/>
    </location>
</feature>
<keyword evidence="1" id="KW-0732">Signal</keyword>
<dbReference type="HOGENOM" id="CLU_072584_1_1_11"/>
<feature type="compositionally biased region" description="Low complexity" evidence="2">
    <location>
        <begin position="16"/>
        <end position="25"/>
    </location>
</feature>
<dbReference type="eggNOG" id="COG0515">
    <property type="taxonomic scope" value="Bacteria"/>
</dbReference>
<keyword evidence="3" id="KW-0472">Membrane</keyword>
<feature type="region of interest" description="Disordered" evidence="2">
    <location>
        <begin position="57"/>
        <end position="101"/>
    </location>
</feature>